<keyword evidence="11" id="KW-1185">Reference proteome</keyword>
<dbReference type="Gene3D" id="2.40.110.10">
    <property type="entry name" value="Butyryl-CoA Dehydrogenase, subunit A, domain 2"/>
    <property type="match status" value="1"/>
</dbReference>
<evidence type="ECO:0000313" key="11">
    <source>
        <dbReference type="Proteomes" id="UP001596119"/>
    </source>
</evidence>
<name>A0ABW1I454_9PSEU</name>
<accession>A0ABW1I454</accession>
<dbReference type="Pfam" id="PF00441">
    <property type="entry name" value="Acyl-CoA_dh_1"/>
    <property type="match status" value="1"/>
</dbReference>
<evidence type="ECO:0000313" key="10">
    <source>
        <dbReference type="EMBL" id="MFC5947514.1"/>
    </source>
</evidence>
<feature type="domain" description="Acyl-CoA dehydrogenase/oxidase N-terminal" evidence="9">
    <location>
        <begin position="10"/>
        <end position="120"/>
    </location>
</feature>
<dbReference type="InterPro" id="IPR036250">
    <property type="entry name" value="AcylCo_DH-like_C"/>
</dbReference>
<evidence type="ECO:0000256" key="5">
    <source>
        <dbReference type="ARBA" id="ARBA00023002"/>
    </source>
</evidence>
<evidence type="ECO:0000256" key="4">
    <source>
        <dbReference type="ARBA" id="ARBA00022827"/>
    </source>
</evidence>
<dbReference type="RefSeq" id="WP_379564438.1">
    <property type="nucleotide sequence ID" value="NZ_JBHSQK010000007.1"/>
</dbReference>
<dbReference type="InterPro" id="IPR009100">
    <property type="entry name" value="AcylCoA_DH/oxidase_NM_dom_sf"/>
</dbReference>
<feature type="domain" description="Acyl-CoA dehydrogenase/oxidase C-terminal" evidence="7">
    <location>
        <begin position="230"/>
        <end position="380"/>
    </location>
</feature>
<dbReference type="SUPFAM" id="SSF56645">
    <property type="entry name" value="Acyl-CoA dehydrogenase NM domain-like"/>
    <property type="match status" value="1"/>
</dbReference>
<dbReference type="PANTHER" id="PTHR43292">
    <property type="entry name" value="ACYL-COA DEHYDROGENASE"/>
    <property type="match status" value="1"/>
</dbReference>
<dbReference type="Pfam" id="PF02771">
    <property type="entry name" value="Acyl-CoA_dh_N"/>
    <property type="match status" value="1"/>
</dbReference>
<protein>
    <submittedName>
        <fullName evidence="10">Acyl-CoA dehydrogenase family protein</fullName>
    </submittedName>
</protein>
<dbReference type="InterPro" id="IPR052161">
    <property type="entry name" value="Mycobact_Acyl-CoA_DH"/>
</dbReference>
<evidence type="ECO:0000256" key="2">
    <source>
        <dbReference type="ARBA" id="ARBA00009347"/>
    </source>
</evidence>
<comment type="caution">
    <text evidence="10">The sequence shown here is derived from an EMBL/GenBank/DDBJ whole genome shotgun (WGS) entry which is preliminary data.</text>
</comment>
<dbReference type="Gene3D" id="1.20.140.10">
    <property type="entry name" value="Butyryl-CoA Dehydrogenase, subunit A, domain 3"/>
    <property type="match status" value="1"/>
</dbReference>
<evidence type="ECO:0000259" key="9">
    <source>
        <dbReference type="Pfam" id="PF02771"/>
    </source>
</evidence>
<dbReference type="InterPro" id="IPR046373">
    <property type="entry name" value="Acyl-CoA_Oxase/DH_mid-dom_sf"/>
</dbReference>
<dbReference type="SUPFAM" id="SSF47203">
    <property type="entry name" value="Acyl-CoA dehydrogenase C-terminal domain-like"/>
    <property type="match status" value="1"/>
</dbReference>
<gene>
    <name evidence="10" type="ORF">ACFQH9_04400</name>
</gene>
<dbReference type="Pfam" id="PF02770">
    <property type="entry name" value="Acyl-CoA_dh_M"/>
    <property type="match status" value="1"/>
</dbReference>
<dbReference type="Gene3D" id="1.10.540.10">
    <property type="entry name" value="Acyl-CoA dehydrogenase/oxidase, N-terminal domain"/>
    <property type="match status" value="1"/>
</dbReference>
<comment type="cofactor">
    <cofactor evidence="1 6">
        <name>FAD</name>
        <dbReference type="ChEBI" id="CHEBI:57692"/>
    </cofactor>
</comment>
<evidence type="ECO:0000256" key="1">
    <source>
        <dbReference type="ARBA" id="ARBA00001974"/>
    </source>
</evidence>
<dbReference type="InterPro" id="IPR006091">
    <property type="entry name" value="Acyl-CoA_Oxase/DH_mid-dom"/>
</dbReference>
<dbReference type="Proteomes" id="UP001596119">
    <property type="component" value="Unassembled WGS sequence"/>
</dbReference>
<comment type="similarity">
    <text evidence="2 6">Belongs to the acyl-CoA dehydrogenase family.</text>
</comment>
<organism evidence="10 11">
    <name type="scientific">Pseudonocardia lutea</name>
    <dbReference type="NCBI Taxonomy" id="2172015"/>
    <lineage>
        <taxon>Bacteria</taxon>
        <taxon>Bacillati</taxon>
        <taxon>Actinomycetota</taxon>
        <taxon>Actinomycetes</taxon>
        <taxon>Pseudonocardiales</taxon>
        <taxon>Pseudonocardiaceae</taxon>
        <taxon>Pseudonocardia</taxon>
    </lineage>
</organism>
<keyword evidence="5 6" id="KW-0560">Oxidoreductase</keyword>
<keyword evidence="4 6" id="KW-0274">FAD</keyword>
<reference evidence="11" key="1">
    <citation type="journal article" date="2019" name="Int. J. Syst. Evol. Microbiol.">
        <title>The Global Catalogue of Microorganisms (GCM) 10K type strain sequencing project: providing services to taxonomists for standard genome sequencing and annotation.</title>
        <authorList>
            <consortium name="The Broad Institute Genomics Platform"/>
            <consortium name="The Broad Institute Genome Sequencing Center for Infectious Disease"/>
            <person name="Wu L."/>
            <person name="Ma J."/>
        </authorList>
    </citation>
    <scope>NUCLEOTIDE SEQUENCE [LARGE SCALE GENOMIC DNA]</scope>
    <source>
        <strain evidence="11">CGMCC 4.7397</strain>
    </source>
</reference>
<evidence type="ECO:0000256" key="6">
    <source>
        <dbReference type="RuleBase" id="RU362125"/>
    </source>
</evidence>
<dbReference type="PANTHER" id="PTHR43292:SF3">
    <property type="entry name" value="ACYL-COA DEHYDROGENASE FADE29"/>
    <property type="match status" value="1"/>
</dbReference>
<dbReference type="EMBL" id="JBHSQK010000007">
    <property type="protein sequence ID" value="MFC5947514.1"/>
    <property type="molecule type" value="Genomic_DNA"/>
</dbReference>
<proteinExistence type="inferred from homology"/>
<dbReference type="InterPro" id="IPR009075">
    <property type="entry name" value="AcylCo_DH/oxidase_C"/>
</dbReference>
<evidence type="ECO:0000259" key="7">
    <source>
        <dbReference type="Pfam" id="PF00441"/>
    </source>
</evidence>
<dbReference type="InterPro" id="IPR037069">
    <property type="entry name" value="AcylCoA_DH/ox_N_sf"/>
</dbReference>
<sequence length="386" mass="42188">MTPAGADPRDLEAYRQRARSWLETAAPTSLPEDYRLRTEALRTWHRTLYRAGFVGIDWPAEHGGQGLTVEHALAFIEESARLGAPQPFGAIGLHVVGPTLLRHGTDEQLARFVEPLLAGEEVWCQGFSEPDAGSDLASLRTRAVVEGDRFVLNGQKIWTSWADDSDWCAVLARTDPDQPKHRGISYLLVDMTTPGVTVRPITQITGDAEFCEVFFEDVAVPRTNLLGPLNGGWDLAMHTLAHERSGYALRRRAELEVSYTQLLHAVREERPSPETAAAVGGTYVALGGLAALSRRAVRRARNAEVPSPLDSVDKLALAHGEQQLFGTALDLLGAHRTAPLSAESGLDGEQIVRDYLHGRSASVYGGSEQIQLTIVAERLLGLPRTR</sequence>
<dbReference type="InterPro" id="IPR013786">
    <property type="entry name" value="AcylCoA_DH/ox_N"/>
</dbReference>
<evidence type="ECO:0000256" key="3">
    <source>
        <dbReference type="ARBA" id="ARBA00022630"/>
    </source>
</evidence>
<feature type="domain" description="Acyl-CoA oxidase/dehydrogenase middle" evidence="8">
    <location>
        <begin position="124"/>
        <end position="218"/>
    </location>
</feature>
<keyword evidence="3 6" id="KW-0285">Flavoprotein</keyword>
<evidence type="ECO:0000259" key="8">
    <source>
        <dbReference type="Pfam" id="PF02770"/>
    </source>
</evidence>